<dbReference type="AlphaFoldDB" id="Q035K2"/>
<gene>
    <name evidence="1" type="ordered locus">LSEI_2378</name>
</gene>
<dbReference type="KEGG" id="lca:LSEI_2378"/>
<name>Q035K2_LACP3</name>
<dbReference type="PaxDb" id="321967-LSEI_2378"/>
<keyword evidence="2" id="KW-1185">Reference proteome</keyword>
<evidence type="ECO:0000313" key="1">
    <source>
        <dbReference type="EMBL" id="ABJ71120.1"/>
    </source>
</evidence>
<sequence>MNDGHIICYLVAAVLAALKSVI</sequence>
<reference evidence="1 2" key="1">
    <citation type="journal article" date="2006" name="Proc. Natl. Acad. Sci. U.S.A.">
        <title>Comparative genomics of the lactic acid bacteria.</title>
        <authorList>
            <person name="Makarova K."/>
            <person name="Slesarev A."/>
            <person name="Wolf Y."/>
            <person name="Sorokin A."/>
            <person name="Mirkin B."/>
            <person name="Koonin E."/>
            <person name="Pavlov A."/>
            <person name="Pavlova N."/>
            <person name="Karamychev V."/>
            <person name="Polouchine N."/>
            <person name="Shakhova V."/>
            <person name="Grigoriev I."/>
            <person name="Lou Y."/>
            <person name="Rohksar D."/>
            <person name="Lucas S."/>
            <person name="Huang K."/>
            <person name="Goodstein D.M."/>
            <person name="Hawkins T."/>
            <person name="Plengvidhya V."/>
            <person name="Welker D."/>
            <person name="Hughes J."/>
            <person name="Goh Y."/>
            <person name="Benson A."/>
            <person name="Baldwin K."/>
            <person name="Lee J.H."/>
            <person name="Diaz-Muniz I."/>
            <person name="Dosti B."/>
            <person name="Smeianov V."/>
            <person name="Wechter W."/>
            <person name="Barabote R."/>
            <person name="Lorca G."/>
            <person name="Altermann E."/>
            <person name="Barrangou R."/>
            <person name="Ganesan B."/>
            <person name="Xie Y."/>
            <person name="Rawsthorne H."/>
            <person name="Tamir D."/>
            <person name="Parker C."/>
            <person name="Breidt F."/>
            <person name="Broadbent J."/>
            <person name="Hutkins R."/>
            <person name="O'Sullivan D."/>
            <person name="Steele J."/>
            <person name="Unlu G."/>
            <person name="Saier M."/>
            <person name="Klaenhammer T."/>
            <person name="Richardson P."/>
            <person name="Kozyavkin S."/>
            <person name="Weimer B."/>
            <person name="Mills D."/>
        </authorList>
    </citation>
    <scope>NUCLEOTIDE SEQUENCE [LARGE SCALE GENOMIC DNA]</scope>
    <source>
        <strain evidence="2">ATCC 334 / BCRC 17002 / CCUG 31169 / CIP 107868 / KCTC 3260 / NRRL B-441</strain>
    </source>
</reference>
<dbReference type="HOGENOM" id="CLU_3424761_0_0_9"/>
<protein>
    <submittedName>
        <fullName evidence="1">Uncharacterized protein</fullName>
    </submittedName>
</protein>
<organism evidence="1 2">
    <name type="scientific">Lacticaseibacillus paracasei (strain ATCC 334 / BCRC 17002 / CCUG 31169 / CIP 107868 / KCTC 3260 / NRRL B-441)</name>
    <name type="common">Lactobacillus paracasei</name>
    <dbReference type="NCBI Taxonomy" id="321967"/>
    <lineage>
        <taxon>Bacteria</taxon>
        <taxon>Bacillati</taxon>
        <taxon>Bacillota</taxon>
        <taxon>Bacilli</taxon>
        <taxon>Lactobacillales</taxon>
        <taxon>Lactobacillaceae</taxon>
        <taxon>Lacticaseibacillus</taxon>
    </lineage>
</organism>
<proteinExistence type="predicted"/>
<accession>Q035K2</accession>
<dbReference type="STRING" id="321967.LSEI_2378"/>
<evidence type="ECO:0000313" key="2">
    <source>
        <dbReference type="Proteomes" id="UP000001651"/>
    </source>
</evidence>
<dbReference type="EMBL" id="CP000423">
    <property type="protein sequence ID" value="ABJ71120.1"/>
    <property type="molecule type" value="Genomic_DNA"/>
</dbReference>
<dbReference type="Proteomes" id="UP000001651">
    <property type="component" value="Chromosome"/>
</dbReference>